<name>A0A3F2ZZM1_CLOB6</name>
<reference evidence="2" key="2">
    <citation type="submission" date="2008-05" db="EMBL/GenBank/DDBJ databases">
        <title>Genome sequence of Clostridium botulinum Ba4 strain 657.</title>
        <authorList>
            <person name="Shrivastava S."/>
            <person name="Brown J.L."/>
            <person name="Bruce D."/>
            <person name="Detter C."/>
            <person name="Munk C."/>
            <person name="Smith L.A."/>
            <person name="Smith T.J."/>
            <person name="Sutton G."/>
            <person name="Brettin T.S."/>
        </authorList>
    </citation>
    <scope>NUCLEOTIDE SEQUENCE [LARGE SCALE GENOMIC DNA]</scope>
    <source>
        <strain evidence="2">657 / Type Ba4</strain>
    </source>
</reference>
<proteinExistence type="predicted"/>
<protein>
    <submittedName>
        <fullName evidence="1">Uncharacterized protein</fullName>
    </submittedName>
</protein>
<gene>
    <name evidence="1" type="ordered locus">CLJ_B2377</name>
</gene>
<evidence type="ECO:0000313" key="2">
    <source>
        <dbReference type="Proteomes" id="UP000002333"/>
    </source>
</evidence>
<dbReference type="KEGG" id="cbi:CLJ_B2377"/>
<reference evidence="1 2" key="1">
    <citation type="journal article" date="2007" name="PLoS ONE">
        <title>Analysis of the neurotoxin complex genes in Clostridium botulinum A1-A4 and B1 strains: BoNT/A3, /Ba4 and /B1 clusters are located within plasmids.</title>
        <authorList>
            <person name="Smith T.J."/>
            <person name="Hill K.K."/>
            <person name="Foley B.T."/>
            <person name="Detter J.C."/>
            <person name="Munk A.C."/>
            <person name="Bruce D.C."/>
            <person name="Doggett N.A."/>
            <person name="Smith L.A."/>
            <person name="Marks J.D."/>
            <person name="Xie G."/>
            <person name="Brettin T.S."/>
        </authorList>
    </citation>
    <scope>NUCLEOTIDE SEQUENCE [LARGE SCALE GENOMIC DNA]</scope>
    <source>
        <strain evidence="2">657 / Type Ba4</strain>
    </source>
</reference>
<dbReference type="EMBL" id="CP001083">
    <property type="protein sequence ID" value="ACQ54453.1"/>
    <property type="molecule type" value="Genomic_DNA"/>
</dbReference>
<dbReference type="AlphaFoldDB" id="A0A3F2ZZM1"/>
<dbReference type="Proteomes" id="UP000002333">
    <property type="component" value="Chromosome"/>
</dbReference>
<organism evidence="1 2">
    <name type="scientific">Clostridium botulinum (strain 657 / Type Ba4)</name>
    <dbReference type="NCBI Taxonomy" id="515621"/>
    <lineage>
        <taxon>Bacteria</taxon>
        <taxon>Bacillati</taxon>
        <taxon>Bacillota</taxon>
        <taxon>Clostridia</taxon>
        <taxon>Eubacteriales</taxon>
        <taxon>Clostridiaceae</taxon>
        <taxon>Clostridium</taxon>
    </lineage>
</organism>
<sequence>MGQAFTYEVKGSYRILSNTNYNILISSKVKGLKKVIAIKTIEL</sequence>
<evidence type="ECO:0000313" key="1">
    <source>
        <dbReference type="EMBL" id="ACQ54453.1"/>
    </source>
</evidence>
<accession>A0A3F2ZZM1</accession>